<dbReference type="Pfam" id="PF00175">
    <property type="entry name" value="NAD_binding_1"/>
    <property type="match status" value="1"/>
</dbReference>
<gene>
    <name evidence="5" type="ORF">GCM10022256_30840</name>
</gene>
<dbReference type="Pfam" id="PF00970">
    <property type="entry name" value="FAD_binding_6"/>
    <property type="match status" value="1"/>
</dbReference>
<dbReference type="RefSeq" id="WP_344797774.1">
    <property type="nucleotide sequence ID" value="NZ_BAABAU010000004.1"/>
</dbReference>
<evidence type="ECO:0000256" key="1">
    <source>
        <dbReference type="ARBA" id="ARBA00001974"/>
    </source>
</evidence>
<dbReference type="InterPro" id="IPR001709">
    <property type="entry name" value="Flavoprot_Pyr_Nucl_cyt_Rdtase"/>
</dbReference>
<keyword evidence="2" id="KW-0001">2Fe-2S</keyword>
<proteinExistence type="predicted"/>
<reference evidence="6" key="1">
    <citation type="journal article" date="2019" name="Int. J. Syst. Evol. Microbiol.">
        <title>The Global Catalogue of Microorganisms (GCM) 10K type strain sequencing project: providing services to taxonomists for standard genome sequencing and annotation.</title>
        <authorList>
            <consortium name="The Broad Institute Genomics Platform"/>
            <consortium name="The Broad Institute Genome Sequencing Center for Infectious Disease"/>
            <person name="Wu L."/>
            <person name="Ma J."/>
        </authorList>
    </citation>
    <scope>NUCLEOTIDE SEQUENCE [LARGE SCALE GENOMIC DNA]</scope>
    <source>
        <strain evidence="6">JCM 17442</strain>
    </source>
</reference>
<evidence type="ECO:0000256" key="2">
    <source>
        <dbReference type="ARBA" id="ARBA00022714"/>
    </source>
</evidence>
<keyword evidence="2" id="KW-0479">Metal-binding</keyword>
<evidence type="ECO:0000259" key="4">
    <source>
        <dbReference type="PROSITE" id="PS51384"/>
    </source>
</evidence>
<keyword evidence="3" id="KW-0411">Iron-sulfur</keyword>
<evidence type="ECO:0000313" key="6">
    <source>
        <dbReference type="Proteomes" id="UP001501594"/>
    </source>
</evidence>
<dbReference type="PROSITE" id="PS51384">
    <property type="entry name" value="FAD_FR"/>
    <property type="match status" value="1"/>
</dbReference>
<comment type="cofactor">
    <cofactor evidence="1">
        <name>FAD</name>
        <dbReference type="ChEBI" id="CHEBI:57692"/>
    </cofactor>
</comment>
<protein>
    <submittedName>
        <fullName evidence="5">Ferredoxin reductase</fullName>
    </submittedName>
</protein>
<keyword evidence="2" id="KW-0408">Iron</keyword>
<accession>A0ABP8E5E2</accession>
<dbReference type="InterPro" id="IPR001433">
    <property type="entry name" value="OxRdtase_FAD/NAD-bd"/>
</dbReference>
<dbReference type="PANTHER" id="PTHR47354:SF5">
    <property type="entry name" value="PROTEIN RFBI"/>
    <property type="match status" value="1"/>
</dbReference>
<evidence type="ECO:0000313" key="5">
    <source>
        <dbReference type="EMBL" id="GAA4267472.1"/>
    </source>
</evidence>
<dbReference type="InterPro" id="IPR008333">
    <property type="entry name" value="Cbr1-like_FAD-bd_dom"/>
</dbReference>
<organism evidence="5 6">
    <name type="scientific">Frondihabitans peucedani</name>
    <dbReference type="NCBI Taxonomy" id="598626"/>
    <lineage>
        <taxon>Bacteria</taxon>
        <taxon>Bacillati</taxon>
        <taxon>Actinomycetota</taxon>
        <taxon>Actinomycetes</taxon>
        <taxon>Micrococcales</taxon>
        <taxon>Microbacteriaceae</taxon>
        <taxon>Frondihabitans</taxon>
    </lineage>
</organism>
<dbReference type="EMBL" id="BAABAU010000004">
    <property type="protein sequence ID" value="GAA4267472.1"/>
    <property type="molecule type" value="Genomic_DNA"/>
</dbReference>
<dbReference type="PRINTS" id="PR00371">
    <property type="entry name" value="FPNCR"/>
</dbReference>
<sequence length="249" mass="26555">MTTGWRSAVCVETRLETPTARSIRLRVDDLDEVLPGQHVDIRLTADDGYQAVRSYSLSAGPDGGPFGRPLARDEVELTVEELEGGEVSPYLVEGLEPGDPVEIRGPIGGWFVWRPTDTRPVQLIGGGSGVAPLMAMIRARVAAGRGPEFRLLSSVRTPESVYYRADLDEFQSAGSLRLDTVYTREAPAGSPRPAGRLSAADLESSVLPPEAGAAFFVCGPNGFVAHVTDLLTALGHDPALVKTERFGGA</sequence>
<feature type="domain" description="FAD-binding FR-type" evidence="4">
    <location>
        <begin position="3"/>
        <end position="113"/>
    </location>
</feature>
<dbReference type="InterPro" id="IPR017927">
    <property type="entry name" value="FAD-bd_FR_type"/>
</dbReference>
<dbReference type="InterPro" id="IPR017938">
    <property type="entry name" value="Riboflavin_synthase-like_b-brl"/>
</dbReference>
<comment type="caution">
    <text evidence="5">The sequence shown here is derived from an EMBL/GenBank/DDBJ whole genome shotgun (WGS) entry which is preliminary data.</text>
</comment>
<dbReference type="SUPFAM" id="SSF52343">
    <property type="entry name" value="Ferredoxin reductase-like, C-terminal NADP-linked domain"/>
    <property type="match status" value="1"/>
</dbReference>
<dbReference type="Proteomes" id="UP001501594">
    <property type="component" value="Unassembled WGS sequence"/>
</dbReference>
<dbReference type="InterPro" id="IPR050415">
    <property type="entry name" value="MRET"/>
</dbReference>
<dbReference type="Gene3D" id="3.40.50.80">
    <property type="entry name" value="Nucleotide-binding domain of ferredoxin-NADP reductase (FNR) module"/>
    <property type="match status" value="1"/>
</dbReference>
<dbReference type="InterPro" id="IPR039261">
    <property type="entry name" value="FNR_nucleotide-bd"/>
</dbReference>
<evidence type="ECO:0000256" key="3">
    <source>
        <dbReference type="ARBA" id="ARBA00023014"/>
    </source>
</evidence>
<dbReference type="SUPFAM" id="SSF63380">
    <property type="entry name" value="Riboflavin synthase domain-like"/>
    <property type="match status" value="1"/>
</dbReference>
<dbReference type="PANTHER" id="PTHR47354">
    <property type="entry name" value="NADH OXIDOREDUCTASE HCR"/>
    <property type="match status" value="1"/>
</dbReference>
<keyword evidence="6" id="KW-1185">Reference proteome</keyword>
<name>A0ABP8E5E2_9MICO</name>
<dbReference type="Gene3D" id="2.40.30.10">
    <property type="entry name" value="Translation factors"/>
    <property type="match status" value="1"/>
</dbReference>